<dbReference type="PANTHER" id="PTHR42800">
    <property type="entry name" value="EXOINULINASE INUD (AFU_ORTHOLOGUE AFUA_5G00480)"/>
    <property type="match status" value="1"/>
</dbReference>
<dbReference type="GO" id="GO:0005987">
    <property type="term" value="P:sucrose catabolic process"/>
    <property type="evidence" value="ECO:0007669"/>
    <property type="project" value="TreeGrafter"/>
</dbReference>
<organism evidence="7 8">
    <name type="scientific">Corynebacterium coyleae</name>
    <dbReference type="NCBI Taxonomy" id="53374"/>
    <lineage>
        <taxon>Bacteria</taxon>
        <taxon>Bacillati</taxon>
        <taxon>Actinomycetota</taxon>
        <taxon>Actinomycetes</taxon>
        <taxon>Mycobacteriales</taxon>
        <taxon>Corynebacteriaceae</taxon>
        <taxon>Corynebacterium</taxon>
    </lineage>
</organism>
<evidence type="ECO:0000259" key="5">
    <source>
        <dbReference type="Pfam" id="PF00251"/>
    </source>
</evidence>
<proteinExistence type="inferred from homology"/>
<dbReference type="InterPro" id="IPR023296">
    <property type="entry name" value="Glyco_hydro_beta-prop_sf"/>
</dbReference>
<feature type="domain" description="Glycosyl hydrolase family 32 N-terminal" evidence="5">
    <location>
        <begin position="9"/>
        <end position="346"/>
    </location>
</feature>
<dbReference type="EMBL" id="JAAUVV010000015">
    <property type="protein sequence ID" value="NJJ04288.1"/>
    <property type="molecule type" value="Genomic_DNA"/>
</dbReference>
<accession>A0AAP6XNB8</accession>
<dbReference type="AlphaFoldDB" id="A0AAP6XNB8"/>
<dbReference type="Gene3D" id="2.60.120.560">
    <property type="entry name" value="Exo-inulinase, domain 1"/>
    <property type="match status" value="1"/>
</dbReference>
<keyword evidence="3 4" id="KW-0326">Glycosidase</keyword>
<dbReference type="PANTHER" id="PTHR42800:SF3">
    <property type="entry name" value="GLYCOSYL HYDROLASE FAMILY 32 N-TERMINAL DOMAIN-CONTAINING PROTEIN"/>
    <property type="match status" value="1"/>
</dbReference>
<dbReference type="InterPro" id="IPR013148">
    <property type="entry name" value="Glyco_hydro_32_N"/>
</dbReference>
<evidence type="ECO:0000256" key="3">
    <source>
        <dbReference type="ARBA" id="ARBA00023295"/>
    </source>
</evidence>
<dbReference type="SMART" id="SM00640">
    <property type="entry name" value="Glyco_32"/>
    <property type="match status" value="1"/>
</dbReference>
<dbReference type="InterPro" id="IPR013320">
    <property type="entry name" value="ConA-like_dom_sf"/>
</dbReference>
<feature type="domain" description="Glycosyl hydrolase family 32 C-terminal" evidence="6">
    <location>
        <begin position="393"/>
        <end position="460"/>
    </location>
</feature>
<dbReference type="SUPFAM" id="SSF49899">
    <property type="entry name" value="Concanavalin A-like lectins/glucanases"/>
    <property type="match status" value="1"/>
</dbReference>
<dbReference type="Proteomes" id="UP000591626">
    <property type="component" value="Unassembled WGS sequence"/>
</dbReference>
<gene>
    <name evidence="7" type="ORF">HC138_08005</name>
</gene>
<evidence type="ECO:0000256" key="1">
    <source>
        <dbReference type="ARBA" id="ARBA00009902"/>
    </source>
</evidence>
<dbReference type="GO" id="GO:0004575">
    <property type="term" value="F:sucrose alpha-glucosidase activity"/>
    <property type="evidence" value="ECO:0007669"/>
    <property type="project" value="TreeGrafter"/>
</dbReference>
<dbReference type="SUPFAM" id="SSF75005">
    <property type="entry name" value="Arabinanase/levansucrase/invertase"/>
    <property type="match status" value="1"/>
</dbReference>
<comment type="similarity">
    <text evidence="1 4">Belongs to the glycosyl hydrolase 32 family.</text>
</comment>
<dbReference type="Pfam" id="PF00251">
    <property type="entry name" value="Glyco_hydro_32N"/>
    <property type="match status" value="1"/>
</dbReference>
<dbReference type="RefSeq" id="WP_167616829.1">
    <property type="nucleotide sequence ID" value="NZ_JAAUVV010000015.1"/>
</dbReference>
<sequence length="474" mass="51859">MTVYRPELHVTAERGILEGPAGVFRIGSRENRLWHMFYQYRPTPDTPSRWGHEVSEDDAFNWLDCNDVIVPSGDETNIRAGSVTSAGDGVNLYFSSETPAGNTIQIAHVAHVDRLYDDLDAEDADADDTDVSDAAERTGTAVDDTAGDTNFRSPCVVPAWDTEADRDQGHDGWLMLAVTGPVTDPKPVVLTSPDGRDWELQGPLEFNGDTGITLDASLVAPRIVRLRDEVDGEIRDVLFITLERDGKDTAVYAVGRLRGNVFDITTPFTLLDYGHDFTRPRNTNYPLDETTAENRYERAYLFGFMTNTDRAGDPTLEPNWATEGWANALTLPRRATLQGGRLFQVPAPGLPDAVSATDRARMWAGLCEIPAGSQVTLEVLDGNNEPAAVITHDGEHITLDRFDGTPATAPLHDDDEDNVTVIVDGCTLEVYTGGGSVVMSSRIWPEGGCNGIRSRATGEASISGEWRRGYPARF</sequence>
<dbReference type="GO" id="GO:0005737">
    <property type="term" value="C:cytoplasm"/>
    <property type="evidence" value="ECO:0007669"/>
    <property type="project" value="TreeGrafter"/>
</dbReference>
<comment type="caution">
    <text evidence="7">The sequence shown here is derived from an EMBL/GenBank/DDBJ whole genome shotgun (WGS) entry which is preliminary data.</text>
</comment>
<dbReference type="InterPro" id="IPR013189">
    <property type="entry name" value="Glyco_hydro_32_C"/>
</dbReference>
<evidence type="ECO:0000313" key="8">
    <source>
        <dbReference type="Proteomes" id="UP000591626"/>
    </source>
</evidence>
<dbReference type="Gene3D" id="2.115.10.20">
    <property type="entry name" value="Glycosyl hydrolase domain, family 43"/>
    <property type="match status" value="1"/>
</dbReference>
<evidence type="ECO:0000259" key="6">
    <source>
        <dbReference type="Pfam" id="PF08244"/>
    </source>
</evidence>
<keyword evidence="2 4" id="KW-0378">Hydrolase</keyword>
<reference evidence="7 8" key="1">
    <citation type="submission" date="2020-03" db="EMBL/GenBank/DDBJ databases">
        <title>Draft genome sequences of bacterial isolates from the female urobiome.</title>
        <authorList>
            <person name="Miller-Ensminger T."/>
            <person name="Wolfe A.J."/>
            <person name="Putonti C."/>
        </authorList>
    </citation>
    <scope>NUCLEOTIDE SEQUENCE [LARGE SCALE GENOMIC DNA]</scope>
    <source>
        <strain evidence="7 8">UMB8490</strain>
    </source>
</reference>
<evidence type="ECO:0000256" key="4">
    <source>
        <dbReference type="RuleBase" id="RU362110"/>
    </source>
</evidence>
<protein>
    <submittedName>
        <fullName evidence="7">Glycoside hydrolase family 32 protein</fullName>
    </submittedName>
</protein>
<name>A0AAP6XNB8_9CORY</name>
<evidence type="ECO:0000313" key="7">
    <source>
        <dbReference type="EMBL" id="NJJ04288.1"/>
    </source>
</evidence>
<evidence type="ECO:0000256" key="2">
    <source>
        <dbReference type="ARBA" id="ARBA00022801"/>
    </source>
</evidence>
<dbReference type="InterPro" id="IPR001362">
    <property type="entry name" value="Glyco_hydro_32"/>
</dbReference>
<dbReference type="Pfam" id="PF08244">
    <property type="entry name" value="Glyco_hydro_32C"/>
    <property type="match status" value="1"/>
</dbReference>